<evidence type="ECO:0000313" key="6">
    <source>
        <dbReference type="EMBL" id="HAF1420468.1"/>
    </source>
</evidence>
<dbReference type="PANTHER" id="PTHR43776:SF7">
    <property type="entry name" value="D,D-DIPEPTIDE TRANSPORT ATP-BINDING PROTEIN DDPF-RELATED"/>
    <property type="match status" value="1"/>
</dbReference>
<dbReference type="GO" id="GO:0005524">
    <property type="term" value="F:ATP binding"/>
    <property type="evidence" value="ECO:0007669"/>
    <property type="project" value="UniProtKB-KW"/>
</dbReference>
<evidence type="ECO:0000256" key="2">
    <source>
        <dbReference type="ARBA" id="ARBA00022448"/>
    </source>
</evidence>
<dbReference type="InterPro" id="IPR027417">
    <property type="entry name" value="P-loop_NTPase"/>
</dbReference>
<dbReference type="CDD" id="cd03257">
    <property type="entry name" value="ABC_NikE_OppD_transporters"/>
    <property type="match status" value="1"/>
</dbReference>
<dbReference type="EMBL" id="DAAUMU010000043">
    <property type="protein sequence ID" value="HAF1420468.1"/>
    <property type="molecule type" value="Genomic_DNA"/>
</dbReference>
<evidence type="ECO:0000256" key="1">
    <source>
        <dbReference type="ARBA" id="ARBA00005417"/>
    </source>
</evidence>
<protein>
    <submittedName>
        <fullName evidence="7">ABC transporter ATP-binding protein</fullName>
    </submittedName>
</protein>
<organism evidence="7">
    <name type="scientific">Salmonella enterica</name>
    <name type="common">Salmonella choleraesuis</name>
    <dbReference type="NCBI Taxonomy" id="28901"/>
    <lineage>
        <taxon>Bacteria</taxon>
        <taxon>Pseudomonadati</taxon>
        <taxon>Pseudomonadota</taxon>
        <taxon>Gammaproteobacteria</taxon>
        <taxon>Enterobacterales</taxon>
        <taxon>Enterobacteriaceae</taxon>
        <taxon>Salmonella</taxon>
    </lineage>
</organism>
<comment type="caution">
    <text evidence="7">The sequence shown here is derived from an EMBL/GenBank/DDBJ whole genome shotgun (WGS) entry which is preliminary data.</text>
</comment>
<dbReference type="GO" id="GO:0055085">
    <property type="term" value="P:transmembrane transport"/>
    <property type="evidence" value="ECO:0007669"/>
    <property type="project" value="UniProtKB-ARBA"/>
</dbReference>
<dbReference type="GO" id="GO:0016887">
    <property type="term" value="F:ATP hydrolysis activity"/>
    <property type="evidence" value="ECO:0007669"/>
    <property type="project" value="InterPro"/>
</dbReference>
<feature type="domain" description="ABC transporter" evidence="5">
    <location>
        <begin position="7"/>
        <end position="254"/>
    </location>
</feature>
<dbReference type="Pfam" id="PF00005">
    <property type="entry name" value="ABC_tran"/>
    <property type="match status" value="1"/>
</dbReference>
<name>A0A743TWA0_SALER</name>
<evidence type="ECO:0000256" key="3">
    <source>
        <dbReference type="ARBA" id="ARBA00022741"/>
    </source>
</evidence>
<dbReference type="AlphaFoldDB" id="A0A743TWA0"/>
<dbReference type="EMBL" id="DAAUOA010000041">
    <property type="protein sequence ID" value="HAF2206794.1"/>
    <property type="molecule type" value="Genomic_DNA"/>
</dbReference>
<sequence length="295" mass="33133">MTEYPLLTAEKCNKSFLMNSQFTIDALKSVSFNIYRGEVLGIVGESGCGKSTLARTIMGIYKLSSGAIYFNGNLISTSKGYARNKNEIQKKIQIIFQDSTSSLNPNMTVSELIAEPFVIHKIYQNKHGQESKVDELLLSVGLGMQYKSLYPSEISCGQCQRVNIARSIALEPELIIADEPVASLDVSIQAQIITLFQNLQSKKKFSFIFISHDLSIVRIISDRVAVMYRGRIVEMTSTEKLFTSPRHPYTQSLLSAIPVPDPLYERQKSKFTIDTSTINESGKFKEVEKGHWVYC</sequence>
<dbReference type="SMART" id="SM00382">
    <property type="entry name" value="AAA"/>
    <property type="match status" value="1"/>
</dbReference>
<dbReference type="InterPro" id="IPR050319">
    <property type="entry name" value="ABC_transp_ATP-bind"/>
</dbReference>
<accession>A0A743TWA0</accession>
<gene>
    <name evidence="7" type="ORF">G8N85_004866</name>
    <name evidence="6" type="ORF">G9B68_004973</name>
    <name evidence="8" type="ORF">G9E70_005029</name>
</gene>
<dbReference type="GO" id="GO:0015833">
    <property type="term" value="P:peptide transport"/>
    <property type="evidence" value="ECO:0007669"/>
    <property type="project" value="InterPro"/>
</dbReference>
<comment type="similarity">
    <text evidence="1">Belongs to the ABC transporter superfamily.</text>
</comment>
<evidence type="ECO:0000259" key="5">
    <source>
        <dbReference type="PROSITE" id="PS50893"/>
    </source>
</evidence>
<dbReference type="PROSITE" id="PS50893">
    <property type="entry name" value="ABC_TRANSPORTER_2"/>
    <property type="match status" value="1"/>
</dbReference>
<dbReference type="InterPro" id="IPR003593">
    <property type="entry name" value="AAA+_ATPase"/>
</dbReference>
<dbReference type="SUPFAM" id="SSF52540">
    <property type="entry name" value="P-loop containing nucleoside triphosphate hydrolases"/>
    <property type="match status" value="1"/>
</dbReference>
<evidence type="ECO:0000256" key="4">
    <source>
        <dbReference type="ARBA" id="ARBA00022840"/>
    </source>
</evidence>
<evidence type="ECO:0000313" key="8">
    <source>
        <dbReference type="EMBL" id="HAF2572032.1"/>
    </source>
</evidence>
<dbReference type="Gene3D" id="3.40.50.300">
    <property type="entry name" value="P-loop containing nucleotide triphosphate hydrolases"/>
    <property type="match status" value="1"/>
</dbReference>
<dbReference type="InterPro" id="IPR013563">
    <property type="entry name" value="Oligopep_ABC_C"/>
</dbReference>
<reference evidence="7" key="1">
    <citation type="journal article" date="2018" name="Genome Biol.">
        <title>SKESA: strategic k-mer extension for scrupulous assemblies.</title>
        <authorList>
            <person name="Souvorov A."/>
            <person name="Agarwala R."/>
            <person name="Lipman D.J."/>
        </authorList>
    </citation>
    <scope>NUCLEOTIDE SEQUENCE</scope>
    <source>
        <strain evidence="8">MA.05/00002289</strain>
        <strain evidence="7">MA.CK_01/00000941</strain>
        <strain evidence="6">MA.CK_95/00012903</strain>
    </source>
</reference>
<keyword evidence="2" id="KW-0813">Transport</keyword>
<keyword evidence="4 7" id="KW-0067">ATP-binding</keyword>
<dbReference type="EMBL" id="DAAUPK010000037">
    <property type="protein sequence ID" value="HAF2572032.1"/>
    <property type="molecule type" value="Genomic_DNA"/>
</dbReference>
<proteinExistence type="inferred from homology"/>
<evidence type="ECO:0000313" key="7">
    <source>
        <dbReference type="EMBL" id="HAF2206794.1"/>
    </source>
</evidence>
<dbReference type="PANTHER" id="PTHR43776">
    <property type="entry name" value="TRANSPORT ATP-BINDING PROTEIN"/>
    <property type="match status" value="1"/>
</dbReference>
<reference evidence="7" key="2">
    <citation type="submission" date="2020-02" db="EMBL/GenBank/DDBJ databases">
        <authorList>
            <consortium name="NCBI Pathogen Detection Project"/>
        </authorList>
    </citation>
    <scope>NUCLEOTIDE SEQUENCE</scope>
    <source>
        <strain evidence="8">MA.05/00002289</strain>
        <strain evidence="7">MA.CK_01/00000941</strain>
        <strain evidence="6">MA.CK_95/00012903</strain>
    </source>
</reference>
<dbReference type="Pfam" id="PF08352">
    <property type="entry name" value="oligo_HPY"/>
    <property type="match status" value="1"/>
</dbReference>
<keyword evidence="3" id="KW-0547">Nucleotide-binding</keyword>
<dbReference type="InterPro" id="IPR003439">
    <property type="entry name" value="ABC_transporter-like_ATP-bd"/>
</dbReference>